<evidence type="ECO:0000256" key="5">
    <source>
        <dbReference type="ARBA" id="ARBA00023014"/>
    </source>
</evidence>
<dbReference type="Pfam" id="PF18701">
    <property type="entry name" value="DUF5641"/>
    <property type="match status" value="1"/>
</dbReference>
<dbReference type="Proteomes" id="UP000092462">
    <property type="component" value="Unassembled WGS sequence"/>
</dbReference>
<dbReference type="PANTHER" id="PTHR47331:SF1">
    <property type="entry name" value="GAG-LIKE PROTEIN"/>
    <property type="match status" value="1"/>
</dbReference>
<evidence type="ECO:0000313" key="8">
    <source>
        <dbReference type="EnsemblMetazoa" id="PPAI006604-PA"/>
    </source>
</evidence>
<dbReference type="GO" id="GO:0005739">
    <property type="term" value="C:mitochondrion"/>
    <property type="evidence" value="ECO:0007669"/>
    <property type="project" value="UniProtKB-SubCell"/>
</dbReference>
<evidence type="ECO:0000256" key="7">
    <source>
        <dbReference type="ARBA" id="ARBA00045681"/>
    </source>
</evidence>
<dbReference type="InterPro" id="IPR001932">
    <property type="entry name" value="PPM-type_phosphatase-like_dom"/>
</dbReference>
<comment type="function">
    <text evidence="7">Mitochondrial ribosome (mitoribosome) assembly factor. Binds at the interface of the head and body domains of the mitochondrial small ribosomal subunit (mt-SSU), occluding the mRNA channel and preventing compaction of the head domain towards the body. Probable inactive methyltransferase: retains the characteristic folding and ability to bind S-adenosyl-L-methionine, but it probably lost its methyltransferase activity.</text>
</comment>
<sequence>MAEHPHSERDTVIRVDRLLGQLAPLRALGDFRYKWPRDTLQSVAGPHYGEAAVPPHYHTPPYLTAQPEIKYHRLEPRDKFLVLATDGLWDVLTPLQVVRLVGEHMNGKTFLQPLELPNRDIRLGELSQMLAHRRRFEDDGTPCNFTVKYENLSAFHKNRIQNEIFSYVVLRKKPRDLSRSEDSWPRIVRPVLVRAKHSICRMCTKEGKLQEVIFTSAKHGKLTYQCARRSNWGDRLPINIVNPDPEGAVQASESIGKEGLDNRIVQLLLEDFHVRLGHWRADFVLAELRQRYEIIKGRATLKRLQRGCKTCQVSKAKPQIPLMGQLPSERLSMHVVPFTNTGCDMFGPLYVKSGRSEVKRYGMIFTCMTTRAIHLELCCSLSTDSCLLALRRFFGRRGNPAKIISDNGTNFRGAARELKEAAASLDHAKVKAKLAKMNIEWDFNPPYSPHMGGCWERLIGPVKRALKQSVEITKHPPSEEVLHTLLVEAEHLVNSRPLLELTDSGEVLTPNHFLIHRQSGLTPGGIFEDQDLILRKEWRKSQRLADHFWQIWRKHYAPTLTHRPKWRESGQPIIEGDRVVIMEPNTERNQWIFGRVIKAIPAMDGHARTATIRLEDGSECVRPVTRLAVIRPPPLVMDDDGIGE</sequence>
<dbReference type="AlphaFoldDB" id="A0A1B0DEZ6"/>
<dbReference type="InterPro" id="IPR040676">
    <property type="entry name" value="DUF5641"/>
</dbReference>
<dbReference type="GO" id="GO:0008168">
    <property type="term" value="F:methyltransferase activity"/>
    <property type="evidence" value="ECO:0007669"/>
    <property type="project" value="InterPro"/>
</dbReference>
<dbReference type="Pfam" id="PF00481">
    <property type="entry name" value="PP2C"/>
    <property type="match status" value="1"/>
</dbReference>
<dbReference type="GO" id="GO:0046872">
    <property type="term" value="F:metal ion binding"/>
    <property type="evidence" value="ECO:0007669"/>
    <property type="project" value="UniProtKB-KW"/>
</dbReference>
<keyword evidence="2" id="KW-0479">Metal-binding</keyword>
<keyword evidence="9" id="KW-1185">Reference proteome</keyword>
<dbReference type="PROSITE" id="PS50994">
    <property type="entry name" value="INTEGRASE"/>
    <property type="match status" value="1"/>
</dbReference>
<dbReference type="Gene3D" id="3.60.40.10">
    <property type="entry name" value="PPM-type phosphatase domain"/>
    <property type="match status" value="1"/>
</dbReference>
<evidence type="ECO:0000313" key="9">
    <source>
        <dbReference type="Proteomes" id="UP000092462"/>
    </source>
</evidence>
<organism evidence="8 9">
    <name type="scientific">Phlebotomus papatasi</name>
    <name type="common">Sandfly</name>
    <dbReference type="NCBI Taxonomy" id="29031"/>
    <lineage>
        <taxon>Eukaryota</taxon>
        <taxon>Metazoa</taxon>
        <taxon>Ecdysozoa</taxon>
        <taxon>Arthropoda</taxon>
        <taxon>Hexapoda</taxon>
        <taxon>Insecta</taxon>
        <taxon>Pterygota</taxon>
        <taxon>Neoptera</taxon>
        <taxon>Endopterygota</taxon>
        <taxon>Diptera</taxon>
        <taxon>Nematocera</taxon>
        <taxon>Psychodoidea</taxon>
        <taxon>Psychodidae</taxon>
        <taxon>Phlebotomus</taxon>
        <taxon>Phlebotomus</taxon>
    </lineage>
</organism>
<dbReference type="VEuPathDB" id="VectorBase:PPAPM1_003542"/>
<evidence type="ECO:0000256" key="2">
    <source>
        <dbReference type="ARBA" id="ARBA00022723"/>
    </source>
</evidence>
<dbReference type="InterPro" id="IPR036457">
    <property type="entry name" value="PPM-type-like_dom_sf"/>
</dbReference>
<reference evidence="8" key="1">
    <citation type="submission" date="2022-08" db="UniProtKB">
        <authorList>
            <consortium name="EnsemblMetazoa"/>
        </authorList>
    </citation>
    <scope>IDENTIFICATION</scope>
    <source>
        <strain evidence="8">Israel</strain>
    </source>
</reference>
<dbReference type="VEuPathDB" id="VectorBase:PPAI006604"/>
<dbReference type="PROSITE" id="PS51746">
    <property type="entry name" value="PPM_2"/>
    <property type="match status" value="1"/>
</dbReference>
<dbReference type="GO" id="GO:0015074">
    <property type="term" value="P:DNA integration"/>
    <property type="evidence" value="ECO:0007669"/>
    <property type="project" value="InterPro"/>
</dbReference>
<protein>
    <recommendedName>
        <fullName evidence="10">Integrase catalytic domain-containing protein</fullName>
    </recommendedName>
</protein>
<dbReference type="EnsemblMetazoa" id="PPAI006604-RA">
    <property type="protein sequence ID" value="PPAI006604-PA"/>
    <property type="gene ID" value="PPAI006604"/>
</dbReference>
<dbReference type="GO" id="GO:0003676">
    <property type="term" value="F:nucleic acid binding"/>
    <property type="evidence" value="ECO:0007669"/>
    <property type="project" value="InterPro"/>
</dbReference>
<dbReference type="SUPFAM" id="SSF53098">
    <property type="entry name" value="Ribonuclease H-like"/>
    <property type="match status" value="1"/>
</dbReference>
<accession>A0A1B0DEZ6</accession>
<proteinExistence type="predicted"/>
<dbReference type="Pfam" id="PF17921">
    <property type="entry name" value="Integrase_H2C2"/>
    <property type="match status" value="1"/>
</dbReference>
<evidence type="ECO:0000256" key="1">
    <source>
        <dbReference type="ARBA" id="ARBA00004173"/>
    </source>
</evidence>
<dbReference type="EMBL" id="AJVK01058459">
    <property type="status" value="NOT_ANNOTATED_CDS"/>
    <property type="molecule type" value="Genomic_DNA"/>
</dbReference>
<name>A0A1B0DEZ6_PHLPP</name>
<evidence type="ECO:0008006" key="10">
    <source>
        <dbReference type="Google" id="ProtNLM"/>
    </source>
</evidence>
<dbReference type="GO" id="GO:0051536">
    <property type="term" value="F:iron-sulfur cluster binding"/>
    <property type="evidence" value="ECO:0007669"/>
    <property type="project" value="UniProtKB-KW"/>
</dbReference>
<dbReference type="InterPro" id="IPR041588">
    <property type="entry name" value="Integrase_H2C2"/>
</dbReference>
<dbReference type="PANTHER" id="PTHR47331">
    <property type="entry name" value="PHD-TYPE DOMAIN-CONTAINING PROTEIN"/>
    <property type="match status" value="1"/>
</dbReference>
<dbReference type="InterPro" id="IPR001584">
    <property type="entry name" value="Integrase_cat-core"/>
</dbReference>
<dbReference type="Gene3D" id="3.30.420.10">
    <property type="entry name" value="Ribonuclease H-like superfamily/Ribonuclease H"/>
    <property type="match status" value="1"/>
</dbReference>
<keyword evidence="4" id="KW-0408">Iron</keyword>
<keyword evidence="5" id="KW-0411">Iron-sulfur</keyword>
<dbReference type="InterPro" id="IPR036397">
    <property type="entry name" value="RNaseH_sf"/>
</dbReference>
<dbReference type="InterPro" id="IPR012337">
    <property type="entry name" value="RNaseH-like_sf"/>
</dbReference>
<keyword evidence="6" id="KW-0496">Mitochondrion</keyword>
<keyword evidence="3" id="KW-0809">Transit peptide</keyword>
<evidence type="ECO:0000256" key="4">
    <source>
        <dbReference type="ARBA" id="ARBA00023004"/>
    </source>
</evidence>
<dbReference type="Pfam" id="PF09243">
    <property type="entry name" value="Rsm22"/>
    <property type="match status" value="1"/>
</dbReference>
<dbReference type="InterPro" id="IPR015324">
    <property type="entry name" value="Ribosomal_Rsm22-like"/>
</dbReference>
<evidence type="ECO:0000256" key="3">
    <source>
        <dbReference type="ARBA" id="ARBA00022946"/>
    </source>
</evidence>
<evidence type="ECO:0000256" key="6">
    <source>
        <dbReference type="ARBA" id="ARBA00023128"/>
    </source>
</evidence>
<dbReference type="VEuPathDB" id="VectorBase:PPAPM1_007474"/>
<dbReference type="GO" id="GO:0006412">
    <property type="term" value="P:translation"/>
    <property type="evidence" value="ECO:0007669"/>
    <property type="project" value="InterPro"/>
</dbReference>
<dbReference type="SUPFAM" id="SSF81606">
    <property type="entry name" value="PP2C-like"/>
    <property type="match status" value="1"/>
</dbReference>
<comment type="subcellular location">
    <subcellularLocation>
        <location evidence="1">Mitochondrion</location>
    </subcellularLocation>
</comment>